<organism evidence="6 7">
    <name type="scientific">Actinocrispum wychmicini</name>
    <dbReference type="NCBI Taxonomy" id="1213861"/>
    <lineage>
        <taxon>Bacteria</taxon>
        <taxon>Bacillati</taxon>
        <taxon>Actinomycetota</taxon>
        <taxon>Actinomycetes</taxon>
        <taxon>Pseudonocardiales</taxon>
        <taxon>Pseudonocardiaceae</taxon>
        <taxon>Actinocrispum</taxon>
    </lineage>
</organism>
<comment type="subcellular location">
    <subcellularLocation>
        <location evidence="1">Membrane</location>
        <topology evidence="1">Single-pass membrane protein</topology>
    </subcellularLocation>
</comment>
<evidence type="ECO:0000256" key="3">
    <source>
        <dbReference type="ARBA" id="ARBA00022989"/>
    </source>
</evidence>
<keyword evidence="3" id="KW-1133">Transmembrane helix</keyword>
<evidence type="ECO:0008006" key="8">
    <source>
        <dbReference type="Google" id="ProtNLM"/>
    </source>
</evidence>
<dbReference type="Proteomes" id="UP000295680">
    <property type="component" value="Unassembled WGS sequence"/>
</dbReference>
<feature type="region of interest" description="Disordered" evidence="5">
    <location>
        <begin position="28"/>
        <end position="88"/>
    </location>
</feature>
<protein>
    <recommendedName>
        <fullName evidence="8">Metalloprotease</fullName>
    </recommendedName>
</protein>
<dbReference type="AlphaFoldDB" id="A0A4R2JLL5"/>
<name>A0A4R2JLL5_9PSEU</name>
<sequence length="325" mass="34764">MKRLAVVVTAGAAVLGLAGCGPAERPWALSPTGVTSESTTAPPTTSSTSETRSSSFTPSTSSERTSALPTPDGDVRNDPLLGGNPVTLEQGVGVGQVDCQLPGWRNNPDANQAYYQAAIGCLDNAWRPTLSHFGETLESPRLWAGANAQTYDGACASGERNREAFYCGQDQTIVMPFDTMNSLTGSANGAGAAFAVISHEYGHHLQQQTRVLAQYSAQRTAAGWDSGPGLQMSRQLELQAWCFSGMFFGVNLGRGSISQDLWRKAANNNSGAGDRRGEARQHGTNQNVSNWFGWGFSPTLDRNQRPAPSTYECNPWAARDNGWIQ</sequence>
<dbReference type="PANTHER" id="PTHR30168:SF0">
    <property type="entry name" value="INNER MEMBRANE PROTEIN"/>
    <property type="match status" value="1"/>
</dbReference>
<reference evidence="6 7" key="1">
    <citation type="submission" date="2019-03" db="EMBL/GenBank/DDBJ databases">
        <title>Genomic Encyclopedia of Type Strains, Phase IV (KMG-IV): sequencing the most valuable type-strain genomes for metagenomic binning, comparative biology and taxonomic classification.</title>
        <authorList>
            <person name="Goeker M."/>
        </authorList>
    </citation>
    <scope>NUCLEOTIDE SEQUENCE [LARGE SCALE GENOMIC DNA]</scope>
    <source>
        <strain evidence="6 7">DSM 45934</strain>
    </source>
</reference>
<keyword evidence="7" id="KW-1185">Reference proteome</keyword>
<dbReference type="PROSITE" id="PS51257">
    <property type="entry name" value="PROKAR_LIPOPROTEIN"/>
    <property type="match status" value="1"/>
</dbReference>
<accession>A0A4R2JLL5</accession>
<proteinExistence type="predicted"/>
<evidence type="ECO:0000256" key="2">
    <source>
        <dbReference type="ARBA" id="ARBA00022692"/>
    </source>
</evidence>
<feature type="region of interest" description="Disordered" evidence="5">
    <location>
        <begin position="268"/>
        <end position="290"/>
    </location>
</feature>
<evidence type="ECO:0000256" key="4">
    <source>
        <dbReference type="ARBA" id="ARBA00023136"/>
    </source>
</evidence>
<dbReference type="PANTHER" id="PTHR30168">
    <property type="entry name" value="PUTATIVE MEMBRANE PROTEIN YPFJ"/>
    <property type="match status" value="1"/>
</dbReference>
<dbReference type="GO" id="GO:0016020">
    <property type="term" value="C:membrane"/>
    <property type="evidence" value="ECO:0007669"/>
    <property type="project" value="UniProtKB-SubCell"/>
</dbReference>
<keyword evidence="4" id="KW-0472">Membrane</keyword>
<dbReference type="RefSeq" id="WP_207926088.1">
    <property type="nucleotide sequence ID" value="NZ_SLWS01000003.1"/>
</dbReference>
<evidence type="ECO:0000256" key="1">
    <source>
        <dbReference type="ARBA" id="ARBA00004167"/>
    </source>
</evidence>
<gene>
    <name evidence="6" type="ORF">EV192_103513</name>
</gene>
<evidence type="ECO:0000313" key="7">
    <source>
        <dbReference type="Proteomes" id="UP000295680"/>
    </source>
</evidence>
<dbReference type="InterPro" id="IPR007343">
    <property type="entry name" value="Uncharacterised_pept_Zn_put"/>
</dbReference>
<evidence type="ECO:0000313" key="6">
    <source>
        <dbReference type="EMBL" id="TCO60931.1"/>
    </source>
</evidence>
<dbReference type="EMBL" id="SLWS01000003">
    <property type="protein sequence ID" value="TCO60931.1"/>
    <property type="molecule type" value="Genomic_DNA"/>
</dbReference>
<comment type="caution">
    <text evidence="6">The sequence shown here is derived from an EMBL/GenBank/DDBJ whole genome shotgun (WGS) entry which is preliminary data.</text>
</comment>
<keyword evidence="2" id="KW-0812">Transmembrane</keyword>
<feature type="compositionally biased region" description="Low complexity" evidence="5">
    <location>
        <begin position="35"/>
        <end position="66"/>
    </location>
</feature>
<evidence type="ECO:0000256" key="5">
    <source>
        <dbReference type="SAM" id="MobiDB-lite"/>
    </source>
</evidence>
<dbReference type="Pfam" id="PF04228">
    <property type="entry name" value="Zn_peptidase"/>
    <property type="match status" value="1"/>
</dbReference>